<dbReference type="Proteomes" id="UP000008460">
    <property type="component" value="Chromosome"/>
</dbReference>
<gene>
    <name evidence="2" type="ordered locus">Celf_0802</name>
</gene>
<dbReference type="AlphaFoldDB" id="F4H020"/>
<keyword evidence="1" id="KW-0472">Membrane</keyword>
<dbReference type="KEGG" id="cfi:Celf_0802"/>
<evidence type="ECO:0000313" key="3">
    <source>
        <dbReference type="Proteomes" id="UP000008460"/>
    </source>
</evidence>
<feature type="transmembrane region" description="Helical" evidence="1">
    <location>
        <begin position="45"/>
        <end position="64"/>
    </location>
</feature>
<organism evidence="2 3">
    <name type="scientific">Cellulomonas fimi (strain ATCC 484 / DSM 20113 / JCM 1341 / CCUG 24087 / LMG 16345 / NBRC 15513 / NCIMB 8980 / NCTC 7547 / NRS-133)</name>
    <dbReference type="NCBI Taxonomy" id="590998"/>
    <lineage>
        <taxon>Bacteria</taxon>
        <taxon>Bacillati</taxon>
        <taxon>Actinomycetota</taxon>
        <taxon>Actinomycetes</taxon>
        <taxon>Micrococcales</taxon>
        <taxon>Cellulomonadaceae</taxon>
        <taxon>Cellulomonas</taxon>
    </lineage>
</organism>
<dbReference type="eggNOG" id="COG0861">
    <property type="taxonomic scope" value="Bacteria"/>
</dbReference>
<keyword evidence="3" id="KW-1185">Reference proteome</keyword>
<keyword evidence="1" id="KW-1133">Transmembrane helix</keyword>
<dbReference type="HOGENOM" id="CLU_2205316_0_0_11"/>
<reference evidence="2 3" key="1">
    <citation type="submission" date="2011-04" db="EMBL/GenBank/DDBJ databases">
        <title>Complete sequence of Cellulomonas fimi ATCC 484.</title>
        <authorList>
            <consortium name="US DOE Joint Genome Institute"/>
            <person name="Lucas S."/>
            <person name="Han J."/>
            <person name="Lapidus A."/>
            <person name="Cheng J.-F."/>
            <person name="Goodwin L."/>
            <person name="Pitluck S."/>
            <person name="Peters L."/>
            <person name="Chertkov O."/>
            <person name="Detter J.C."/>
            <person name="Han C."/>
            <person name="Tapia R."/>
            <person name="Land M."/>
            <person name="Hauser L."/>
            <person name="Kyrpides N."/>
            <person name="Ivanova N."/>
            <person name="Ovchinnikova G."/>
            <person name="Pagani I."/>
            <person name="Mead D."/>
            <person name="Brumm P."/>
            <person name="Woyke T."/>
        </authorList>
    </citation>
    <scope>NUCLEOTIDE SEQUENCE [LARGE SCALE GENOMIC DNA]</scope>
    <source>
        <strain evidence="3">ATCC 484 / DSM 20113 / JCM 1341 / NBRC 15513 / NCIMB 8980 / NCTC 7547</strain>
    </source>
</reference>
<name>F4H020_CELFA</name>
<feature type="transmembrane region" description="Helical" evidence="1">
    <location>
        <begin position="70"/>
        <end position="87"/>
    </location>
</feature>
<evidence type="ECO:0008006" key="4">
    <source>
        <dbReference type="Google" id="ProtNLM"/>
    </source>
</evidence>
<evidence type="ECO:0000256" key="1">
    <source>
        <dbReference type="SAM" id="Phobius"/>
    </source>
</evidence>
<proteinExistence type="predicted"/>
<dbReference type="EMBL" id="CP002666">
    <property type="protein sequence ID" value="AEE44942.1"/>
    <property type="molecule type" value="Genomic_DNA"/>
</dbReference>
<dbReference type="STRING" id="590998.Celf_0802"/>
<sequence length="113" mass="11957">MRAPARCLTYRGRMTTNEATPAAGWSRRLGRVTAAVRGLPRPVRVIAVASVGGTVVLAGVAMLVLPGPGILAILAGLAILATEFVWARRMLERSKAAAKAGVDKGRDALQRRR</sequence>
<accession>F4H020</accession>
<protein>
    <recommendedName>
        <fullName evidence="4">Transmembrane protein (PGPGW)</fullName>
    </recommendedName>
</protein>
<keyword evidence="1" id="KW-0812">Transmembrane</keyword>
<evidence type="ECO:0000313" key="2">
    <source>
        <dbReference type="EMBL" id="AEE44942.1"/>
    </source>
</evidence>
<dbReference type="InterPro" id="IPR019099">
    <property type="entry name" value="Uncharacterised_PGPGW_TM"/>
</dbReference>
<dbReference type="Pfam" id="PF09656">
    <property type="entry name" value="PGPGW"/>
    <property type="match status" value="1"/>
</dbReference>